<evidence type="ECO:0000313" key="2">
    <source>
        <dbReference type="EMBL" id="GAA3579264.1"/>
    </source>
</evidence>
<dbReference type="Gene3D" id="3.40.50.1110">
    <property type="entry name" value="SGNH hydrolase"/>
    <property type="match status" value="1"/>
</dbReference>
<evidence type="ECO:0000259" key="1">
    <source>
        <dbReference type="Pfam" id="PF13472"/>
    </source>
</evidence>
<evidence type="ECO:0000313" key="3">
    <source>
        <dbReference type="Proteomes" id="UP001500954"/>
    </source>
</evidence>
<dbReference type="InterPro" id="IPR013830">
    <property type="entry name" value="SGNH_hydro"/>
</dbReference>
<name>A0ABP6YEA9_9FLAO</name>
<keyword evidence="2" id="KW-0378">Hydrolase</keyword>
<comment type="caution">
    <text evidence="2">The sequence shown here is derived from an EMBL/GenBank/DDBJ whole genome shotgun (WGS) entry which is preliminary data.</text>
</comment>
<keyword evidence="3" id="KW-1185">Reference proteome</keyword>
<feature type="domain" description="SGNH hydrolase-type esterase" evidence="1">
    <location>
        <begin position="44"/>
        <end position="205"/>
    </location>
</feature>
<dbReference type="Proteomes" id="UP001500954">
    <property type="component" value="Unassembled WGS sequence"/>
</dbReference>
<reference evidence="3" key="1">
    <citation type="journal article" date="2019" name="Int. J. Syst. Evol. Microbiol.">
        <title>The Global Catalogue of Microorganisms (GCM) 10K type strain sequencing project: providing services to taxonomists for standard genome sequencing and annotation.</title>
        <authorList>
            <consortium name="The Broad Institute Genomics Platform"/>
            <consortium name="The Broad Institute Genome Sequencing Center for Infectious Disease"/>
            <person name="Wu L."/>
            <person name="Ma J."/>
        </authorList>
    </citation>
    <scope>NUCLEOTIDE SEQUENCE [LARGE SCALE GENOMIC DNA]</scope>
    <source>
        <strain evidence="3">JCM 17111</strain>
    </source>
</reference>
<dbReference type="SUPFAM" id="SSF52266">
    <property type="entry name" value="SGNH hydrolase"/>
    <property type="match status" value="1"/>
</dbReference>
<sequence length="216" mass="24940">MKKLIIILLITTVKIGLAQTYSDHYYKRKALFESEPDTKNEIIFLGNSITEGGQWKTLFPNRNVINRGISGDVTDGILFRLAEVTSSNPSKIFLMIGTNDMARGKSIDYVIDGIVKIVSQIKEQSKDTKIFLQTILPINPNVGHKFSGHKNNHQKIIEANKRIKALAETYHLTYIDLHKFMRNRKWHLKSEYTYDGLHLSEKGYKKWKKVINKYVN</sequence>
<dbReference type="RefSeq" id="WP_345007155.1">
    <property type="nucleotide sequence ID" value="NZ_BAABCY010000079.1"/>
</dbReference>
<accession>A0ABP6YEA9</accession>
<gene>
    <name evidence="2" type="ORF">GCM10022395_29850</name>
</gene>
<dbReference type="Pfam" id="PF13472">
    <property type="entry name" value="Lipase_GDSL_2"/>
    <property type="match status" value="1"/>
</dbReference>
<dbReference type="EMBL" id="BAABCY010000079">
    <property type="protein sequence ID" value="GAA3579264.1"/>
    <property type="molecule type" value="Genomic_DNA"/>
</dbReference>
<dbReference type="PANTHER" id="PTHR30383">
    <property type="entry name" value="THIOESTERASE 1/PROTEASE 1/LYSOPHOSPHOLIPASE L1"/>
    <property type="match status" value="1"/>
</dbReference>
<dbReference type="InterPro" id="IPR051532">
    <property type="entry name" value="Ester_Hydrolysis_Enzymes"/>
</dbReference>
<dbReference type="PANTHER" id="PTHR30383:SF5">
    <property type="entry name" value="SGNH HYDROLASE-TYPE ESTERASE DOMAIN-CONTAINING PROTEIN"/>
    <property type="match status" value="1"/>
</dbReference>
<dbReference type="GO" id="GO:0016787">
    <property type="term" value="F:hydrolase activity"/>
    <property type="evidence" value="ECO:0007669"/>
    <property type="project" value="UniProtKB-KW"/>
</dbReference>
<dbReference type="InterPro" id="IPR036514">
    <property type="entry name" value="SGNH_hydro_sf"/>
</dbReference>
<organism evidence="2 3">
    <name type="scientific">Snuella lapsa</name>
    <dbReference type="NCBI Taxonomy" id="870481"/>
    <lineage>
        <taxon>Bacteria</taxon>
        <taxon>Pseudomonadati</taxon>
        <taxon>Bacteroidota</taxon>
        <taxon>Flavobacteriia</taxon>
        <taxon>Flavobacteriales</taxon>
        <taxon>Flavobacteriaceae</taxon>
        <taxon>Snuella</taxon>
    </lineage>
</organism>
<proteinExistence type="predicted"/>
<protein>
    <submittedName>
        <fullName evidence="2">SGNH/GDSL hydrolase family protein</fullName>
    </submittedName>
</protein>